<reference evidence="2 3" key="1">
    <citation type="journal article" date="2023" name="J. Hered.">
        <title>Chromosome-level genome of the wood stork (Mycteria americana) provides insight into avian chromosome evolution.</title>
        <authorList>
            <person name="Flamio R. Jr."/>
            <person name="Ramstad K.M."/>
        </authorList>
    </citation>
    <scope>NUCLEOTIDE SEQUENCE [LARGE SCALE GENOMIC DNA]</scope>
    <source>
        <strain evidence="2">JAX WOST 10</strain>
    </source>
</reference>
<feature type="region of interest" description="Disordered" evidence="1">
    <location>
        <begin position="25"/>
        <end position="98"/>
    </location>
</feature>
<protein>
    <submittedName>
        <fullName evidence="2">Uncharacterized protein</fullName>
    </submittedName>
</protein>
<keyword evidence="3" id="KW-1185">Reference proteome</keyword>
<evidence type="ECO:0000256" key="1">
    <source>
        <dbReference type="SAM" id="MobiDB-lite"/>
    </source>
</evidence>
<proteinExistence type="predicted"/>
<evidence type="ECO:0000313" key="3">
    <source>
        <dbReference type="Proteomes" id="UP001333110"/>
    </source>
</evidence>
<feature type="region of interest" description="Disordered" evidence="1">
    <location>
        <begin position="111"/>
        <end position="146"/>
    </location>
</feature>
<feature type="compositionally biased region" description="Polar residues" evidence="1">
    <location>
        <begin position="117"/>
        <end position="126"/>
    </location>
</feature>
<comment type="caution">
    <text evidence="2">The sequence shown here is derived from an EMBL/GenBank/DDBJ whole genome shotgun (WGS) entry which is preliminary data.</text>
</comment>
<dbReference type="EMBL" id="JAUNZN010000022">
    <property type="protein sequence ID" value="KAK4809123.1"/>
    <property type="molecule type" value="Genomic_DNA"/>
</dbReference>
<dbReference type="Proteomes" id="UP001333110">
    <property type="component" value="Unassembled WGS sequence"/>
</dbReference>
<evidence type="ECO:0000313" key="2">
    <source>
        <dbReference type="EMBL" id="KAK4809123.1"/>
    </source>
</evidence>
<dbReference type="AlphaFoldDB" id="A0AAN7NEN6"/>
<sequence length="208" mass="21680">MDAPTTAQAPSRSSLLQLLRSLFGLPRSTRGTQEPRAEGQELGEVGGGSSPGRLAGQQHPCWEPWEGAERESTEPLLGELGGLSLTGSPGSSASRSCLSLSTSDTEVAVAGGVADTPASSPAQQHAGSGVASKEGTAMPEAFSDKALETDGLLQGLSADGEDVTCSASPELMFSVDFDAEWEKEQLLKGERMAQRERKSRLPPPSLRT</sequence>
<feature type="region of interest" description="Disordered" evidence="1">
    <location>
        <begin position="188"/>
        <end position="208"/>
    </location>
</feature>
<organism evidence="2 3">
    <name type="scientific">Mycteria americana</name>
    <name type="common">Wood stork</name>
    <dbReference type="NCBI Taxonomy" id="33587"/>
    <lineage>
        <taxon>Eukaryota</taxon>
        <taxon>Metazoa</taxon>
        <taxon>Chordata</taxon>
        <taxon>Craniata</taxon>
        <taxon>Vertebrata</taxon>
        <taxon>Euteleostomi</taxon>
        <taxon>Archelosauria</taxon>
        <taxon>Archosauria</taxon>
        <taxon>Dinosauria</taxon>
        <taxon>Saurischia</taxon>
        <taxon>Theropoda</taxon>
        <taxon>Coelurosauria</taxon>
        <taxon>Aves</taxon>
        <taxon>Neognathae</taxon>
        <taxon>Neoaves</taxon>
        <taxon>Aequornithes</taxon>
        <taxon>Ciconiiformes</taxon>
        <taxon>Ciconiidae</taxon>
        <taxon>Mycteria</taxon>
    </lineage>
</organism>
<name>A0AAN7NEN6_MYCAM</name>
<gene>
    <name evidence="2" type="ORF">QYF61_004059</name>
</gene>
<accession>A0AAN7NEN6</accession>
<feature type="compositionally biased region" description="Low complexity" evidence="1">
    <location>
        <begin position="74"/>
        <end position="98"/>
    </location>
</feature>